<feature type="domain" description="FAS1-like dehydratase" evidence="1">
    <location>
        <begin position="80"/>
        <end position="143"/>
    </location>
</feature>
<name>A0ABP6T0M7_9ACTN</name>
<dbReference type="InterPro" id="IPR029069">
    <property type="entry name" value="HotDog_dom_sf"/>
</dbReference>
<evidence type="ECO:0000313" key="2">
    <source>
        <dbReference type="EMBL" id="GAA3389390.1"/>
    </source>
</evidence>
<protein>
    <submittedName>
        <fullName evidence="2">MaoC family dehydratase N-terminal domain-containing protein</fullName>
    </submittedName>
</protein>
<accession>A0ABP6T0M7</accession>
<reference evidence="3" key="1">
    <citation type="journal article" date="2019" name="Int. J. Syst. Evol. Microbiol.">
        <title>The Global Catalogue of Microorganisms (GCM) 10K type strain sequencing project: providing services to taxonomists for standard genome sequencing and annotation.</title>
        <authorList>
            <consortium name="The Broad Institute Genomics Platform"/>
            <consortium name="The Broad Institute Genome Sequencing Center for Infectious Disease"/>
            <person name="Wu L."/>
            <person name="Ma J."/>
        </authorList>
    </citation>
    <scope>NUCLEOTIDE SEQUENCE [LARGE SCALE GENOMIC DNA]</scope>
    <source>
        <strain evidence="3">JCM 9458</strain>
    </source>
</reference>
<comment type="caution">
    <text evidence="2">The sequence shown here is derived from an EMBL/GenBank/DDBJ whole genome shotgun (WGS) entry which is preliminary data.</text>
</comment>
<dbReference type="Proteomes" id="UP001501676">
    <property type="component" value="Unassembled WGS sequence"/>
</dbReference>
<dbReference type="Pfam" id="PF13452">
    <property type="entry name" value="FAS1_DH_region"/>
    <property type="match status" value="1"/>
</dbReference>
<organism evidence="2 3">
    <name type="scientific">Cryptosporangium minutisporangium</name>
    <dbReference type="NCBI Taxonomy" id="113569"/>
    <lineage>
        <taxon>Bacteria</taxon>
        <taxon>Bacillati</taxon>
        <taxon>Actinomycetota</taxon>
        <taxon>Actinomycetes</taxon>
        <taxon>Cryptosporangiales</taxon>
        <taxon>Cryptosporangiaceae</taxon>
        <taxon>Cryptosporangium</taxon>
    </lineage>
</organism>
<evidence type="ECO:0000259" key="1">
    <source>
        <dbReference type="Pfam" id="PF13452"/>
    </source>
</evidence>
<gene>
    <name evidence="2" type="ORF">GCM10020369_39320</name>
</gene>
<evidence type="ECO:0000313" key="3">
    <source>
        <dbReference type="Proteomes" id="UP001501676"/>
    </source>
</evidence>
<dbReference type="EMBL" id="BAAAYN010000024">
    <property type="protein sequence ID" value="GAA3389390.1"/>
    <property type="molecule type" value="Genomic_DNA"/>
</dbReference>
<dbReference type="PANTHER" id="PTHR28152">
    <property type="entry name" value="HYDROXYACYL-THIOESTER DEHYDRATASE TYPE 2, MITOCHONDRIAL"/>
    <property type="match status" value="1"/>
</dbReference>
<dbReference type="InterPro" id="IPR039569">
    <property type="entry name" value="FAS1-like_DH_region"/>
</dbReference>
<dbReference type="RefSeq" id="WP_345729612.1">
    <property type="nucleotide sequence ID" value="NZ_BAAAYN010000024.1"/>
</dbReference>
<proteinExistence type="predicted"/>
<dbReference type="Gene3D" id="3.10.129.10">
    <property type="entry name" value="Hotdog Thioesterase"/>
    <property type="match status" value="1"/>
</dbReference>
<dbReference type="InterPro" id="IPR052741">
    <property type="entry name" value="Mitochondrial_HTD2"/>
</dbReference>
<dbReference type="SUPFAM" id="SSF54637">
    <property type="entry name" value="Thioesterase/thiol ester dehydrase-isomerase"/>
    <property type="match status" value="2"/>
</dbReference>
<dbReference type="PANTHER" id="PTHR28152:SF1">
    <property type="entry name" value="HYDROXYACYL-THIOESTER DEHYDRATASE TYPE 2, MITOCHONDRIAL"/>
    <property type="match status" value="1"/>
</dbReference>
<keyword evidence="3" id="KW-1185">Reference proteome</keyword>
<sequence>MSGGGTSALARAVADWQPELVEVSRRVDPWPSAAFAALLDVADPTPGGQLPPLWHWFTLLDHPAQSALGDDGHPTEGAFLPPIPDRRRMWAGGRFEQRAPIEYGANLSSRARVSEVAVKSGRSGELAFVTVRSELTVDGRQVAVEEQDIVYRSGDPGRTSNRPAADEPAGDWTLEVATDPVLLARFSALTYNGHRIHYDRPYATEVEGYPDLVVHGPLMALLALELPRRNAPDRRVGRFSYRILRPMFVPTRIVAVGIPSENRVEVAVGTGPSLTATVELETG</sequence>